<dbReference type="InterPro" id="IPR000192">
    <property type="entry name" value="Aminotrans_V_dom"/>
</dbReference>
<feature type="binding site" evidence="11">
    <location>
        <begin position="76"/>
        <end position="77"/>
    </location>
    <ligand>
        <name>pyridoxal 5'-phosphate</name>
        <dbReference type="ChEBI" id="CHEBI:597326"/>
    </ligand>
</feature>
<evidence type="ECO:0000256" key="5">
    <source>
        <dbReference type="ARBA" id="ARBA00022679"/>
    </source>
</evidence>
<dbReference type="PANTHER" id="PTHR43247">
    <property type="entry name" value="PHOSPHOSERINE AMINOTRANSFERASE"/>
    <property type="match status" value="1"/>
</dbReference>
<evidence type="ECO:0000256" key="12">
    <source>
        <dbReference type="RuleBase" id="RU004505"/>
    </source>
</evidence>
<evidence type="ECO:0000313" key="14">
    <source>
        <dbReference type="EMBL" id="MFC3914683.1"/>
    </source>
</evidence>
<keyword evidence="5 11" id="KW-0808">Transferase</keyword>
<feature type="modified residue" description="N6-(pyridoxal phosphate)lysine" evidence="11">
    <location>
        <position position="197"/>
    </location>
</feature>
<dbReference type="Gene3D" id="3.90.1150.10">
    <property type="entry name" value="Aspartate Aminotransferase, domain 1"/>
    <property type="match status" value="1"/>
</dbReference>
<dbReference type="EMBL" id="JBHSAF010000014">
    <property type="protein sequence ID" value="MFC3914683.1"/>
    <property type="molecule type" value="Genomic_DNA"/>
</dbReference>
<feature type="binding site" evidence="11">
    <location>
        <position position="196"/>
    </location>
    <ligand>
        <name>pyridoxal 5'-phosphate</name>
        <dbReference type="ChEBI" id="CHEBI:597326"/>
    </ligand>
</feature>
<keyword evidence="4 11" id="KW-0028">Amino-acid biosynthesis</keyword>
<comment type="caution">
    <text evidence="11">Lacks conserved residue(s) required for the propagation of feature annotation.</text>
</comment>
<keyword evidence="15" id="KW-1185">Reference proteome</keyword>
<comment type="function">
    <text evidence="11">Catalyzes the reversible conversion of 3-phosphohydroxypyruvate to phosphoserine and of 3-hydroxy-2-oxo-4-phosphonooxybutanoate to phosphohydroxythreonine.</text>
</comment>
<evidence type="ECO:0000313" key="15">
    <source>
        <dbReference type="Proteomes" id="UP001595692"/>
    </source>
</evidence>
<reference evidence="15" key="1">
    <citation type="journal article" date="2019" name="Int. J. Syst. Evol. Microbiol.">
        <title>The Global Catalogue of Microorganisms (GCM) 10K type strain sequencing project: providing services to taxonomists for standard genome sequencing and annotation.</title>
        <authorList>
            <consortium name="The Broad Institute Genomics Platform"/>
            <consortium name="The Broad Institute Genome Sequencing Center for Infectious Disease"/>
            <person name="Wu L."/>
            <person name="Ma J."/>
        </authorList>
    </citation>
    <scope>NUCLEOTIDE SEQUENCE [LARGE SCALE GENOMIC DNA]</scope>
    <source>
        <strain evidence="15">CCUG 54939</strain>
    </source>
</reference>
<evidence type="ECO:0000256" key="10">
    <source>
        <dbReference type="ARBA" id="ARBA00049007"/>
    </source>
</evidence>
<feature type="domain" description="Aminotransferase class V" evidence="13">
    <location>
        <begin position="4"/>
        <end position="349"/>
    </location>
</feature>
<dbReference type="InterPro" id="IPR015422">
    <property type="entry name" value="PyrdxlP-dep_Trfase_small"/>
</dbReference>
<evidence type="ECO:0000256" key="6">
    <source>
        <dbReference type="ARBA" id="ARBA00022898"/>
    </source>
</evidence>
<name>A0ABV8CRN2_9GAMM</name>
<keyword evidence="7 11" id="KW-0664">Pyridoxine biosynthesis</keyword>
<dbReference type="GO" id="GO:0004648">
    <property type="term" value="F:O-phospho-L-serine:2-oxoglutarate aminotransferase activity"/>
    <property type="evidence" value="ECO:0007669"/>
    <property type="project" value="UniProtKB-EC"/>
</dbReference>
<dbReference type="SUPFAM" id="SSF53383">
    <property type="entry name" value="PLP-dependent transferases"/>
    <property type="match status" value="1"/>
</dbReference>
<proteinExistence type="inferred from homology"/>
<comment type="catalytic activity">
    <reaction evidence="10 11 12">
        <text>O-phospho-L-serine + 2-oxoglutarate = 3-phosphooxypyruvate + L-glutamate</text>
        <dbReference type="Rhea" id="RHEA:14329"/>
        <dbReference type="ChEBI" id="CHEBI:16810"/>
        <dbReference type="ChEBI" id="CHEBI:18110"/>
        <dbReference type="ChEBI" id="CHEBI:29985"/>
        <dbReference type="ChEBI" id="CHEBI:57524"/>
        <dbReference type="EC" id="2.6.1.52"/>
    </reaction>
</comment>
<evidence type="ECO:0000256" key="4">
    <source>
        <dbReference type="ARBA" id="ARBA00022605"/>
    </source>
</evidence>
<comment type="subunit">
    <text evidence="11">Homodimer.</text>
</comment>
<keyword evidence="11" id="KW-0963">Cytoplasm</keyword>
<feature type="binding site" evidence="11">
    <location>
        <position position="103"/>
    </location>
    <ligand>
        <name>pyridoxal 5'-phosphate</name>
        <dbReference type="ChEBI" id="CHEBI:597326"/>
    </ligand>
</feature>
<keyword evidence="8 11" id="KW-0718">Serine biosynthesis</keyword>
<dbReference type="PROSITE" id="PS00595">
    <property type="entry name" value="AA_TRANSFER_CLASS_5"/>
    <property type="match status" value="1"/>
</dbReference>
<evidence type="ECO:0000256" key="8">
    <source>
        <dbReference type="ARBA" id="ARBA00023299"/>
    </source>
</evidence>
<evidence type="ECO:0000256" key="2">
    <source>
        <dbReference type="ARBA" id="ARBA00006904"/>
    </source>
</evidence>
<evidence type="ECO:0000256" key="1">
    <source>
        <dbReference type="ARBA" id="ARBA00005099"/>
    </source>
</evidence>
<dbReference type="HAMAP" id="MF_00160">
    <property type="entry name" value="SerC_aminotrans_5"/>
    <property type="match status" value="1"/>
</dbReference>
<comment type="catalytic activity">
    <reaction evidence="9 11">
        <text>4-(phosphooxy)-L-threonine + 2-oxoglutarate = (R)-3-hydroxy-2-oxo-4-phosphooxybutanoate + L-glutamate</text>
        <dbReference type="Rhea" id="RHEA:16573"/>
        <dbReference type="ChEBI" id="CHEBI:16810"/>
        <dbReference type="ChEBI" id="CHEBI:29985"/>
        <dbReference type="ChEBI" id="CHEBI:58452"/>
        <dbReference type="ChEBI" id="CHEBI:58538"/>
        <dbReference type="EC" id="2.6.1.52"/>
    </reaction>
</comment>
<dbReference type="EC" id="2.6.1.52" evidence="11"/>
<feature type="binding site" evidence="11">
    <location>
        <position position="173"/>
    </location>
    <ligand>
        <name>pyridoxal 5'-phosphate</name>
        <dbReference type="ChEBI" id="CHEBI:597326"/>
    </ligand>
</feature>
<dbReference type="PANTHER" id="PTHR43247:SF1">
    <property type="entry name" value="PHOSPHOSERINE AMINOTRANSFERASE"/>
    <property type="match status" value="1"/>
</dbReference>
<comment type="similarity">
    <text evidence="2 11">Belongs to the class-V pyridoxal-phosphate-dependent aminotransferase family. SerC subfamily.</text>
</comment>
<dbReference type="RefSeq" id="WP_377153843.1">
    <property type="nucleotide sequence ID" value="NZ_JBHSAF010000014.1"/>
</dbReference>
<dbReference type="InterPro" id="IPR022278">
    <property type="entry name" value="Pser_aminoTfrase"/>
</dbReference>
<evidence type="ECO:0000256" key="11">
    <source>
        <dbReference type="HAMAP-Rule" id="MF_00160"/>
    </source>
</evidence>
<comment type="subcellular location">
    <subcellularLocation>
        <location evidence="11">Cytoplasm</location>
    </subcellularLocation>
</comment>
<dbReference type="Gene3D" id="3.40.640.10">
    <property type="entry name" value="Type I PLP-dependent aspartate aminotransferase-like (Major domain)"/>
    <property type="match status" value="1"/>
</dbReference>
<dbReference type="InterPro" id="IPR015421">
    <property type="entry name" value="PyrdxlP-dep_Trfase_major"/>
</dbReference>
<feature type="binding site" evidence="11">
    <location>
        <position position="153"/>
    </location>
    <ligand>
        <name>pyridoxal 5'-phosphate</name>
        <dbReference type="ChEBI" id="CHEBI:597326"/>
    </ligand>
</feature>
<dbReference type="InterPro" id="IPR020578">
    <property type="entry name" value="Aminotrans_V_PyrdxlP_BS"/>
</dbReference>
<evidence type="ECO:0000256" key="3">
    <source>
        <dbReference type="ARBA" id="ARBA00022576"/>
    </source>
</evidence>
<dbReference type="CDD" id="cd00611">
    <property type="entry name" value="PSAT_like"/>
    <property type="match status" value="1"/>
</dbReference>
<dbReference type="Pfam" id="PF00266">
    <property type="entry name" value="Aminotran_5"/>
    <property type="match status" value="1"/>
</dbReference>
<comment type="cofactor">
    <cofactor evidence="11">
        <name>pyridoxal 5'-phosphate</name>
        <dbReference type="ChEBI" id="CHEBI:597326"/>
    </cofactor>
    <text evidence="11">Binds 1 pyridoxal phosphate per subunit.</text>
</comment>
<comment type="pathway">
    <text evidence="1 11 12">Amino-acid biosynthesis; L-serine biosynthesis; L-serine from 3-phospho-D-glycerate: step 2/3.</text>
</comment>
<keyword evidence="6 11" id="KW-0663">Pyridoxal phosphate</keyword>
<dbReference type="NCBIfam" id="TIGR01364">
    <property type="entry name" value="serC_1"/>
    <property type="match status" value="1"/>
</dbReference>
<dbReference type="Proteomes" id="UP001595692">
    <property type="component" value="Unassembled WGS sequence"/>
</dbReference>
<feature type="binding site" evidence="11">
    <location>
        <begin position="238"/>
        <end position="239"/>
    </location>
    <ligand>
        <name>pyridoxal 5'-phosphate</name>
        <dbReference type="ChEBI" id="CHEBI:597326"/>
    </ligand>
</feature>
<gene>
    <name evidence="11 14" type="primary">serC</name>
    <name evidence="14" type="ORF">ACFOSS_14635</name>
</gene>
<sequence length="361" mass="39674">MSKVYNFCAGPAMLPEEVMAQAQREFIDFDGLGVSVMELSHRGKEYMAVAAEAEKDLRELMQVPDNYKVLFMHGGGRGQFAAVPQNLLGGANKKADYLLSGVWSKAALTEGVKFGDMQGVDGVIKLDNGGFKLVDKPQFRSDAAYVHFCPNETIEGIEMFDLPDTGSIPLVADMSSTILSRPVDVSRYGIIYAGAQKNIGPSGLAVVLVREDLLGQARSDTPAIFDYKVTADNDSMFNTPPTYSWYLAGLVFKWLKRQGGLEAIEAKNIEKAQFLYDYIDASDFYSNHVDLACRSRMNVPFQLKDAALDADFLTQSKAANLMALKGHRIVGGMRASLYNAMPLEGVKALVAFMERFAKQHS</sequence>
<dbReference type="PIRSF" id="PIRSF000525">
    <property type="entry name" value="SerC"/>
    <property type="match status" value="1"/>
</dbReference>
<protein>
    <recommendedName>
        <fullName evidence="11">Phosphoserine aminotransferase</fullName>
        <ecNumber evidence="11">2.6.1.52</ecNumber>
    </recommendedName>
    <alternativeName>
        <fullName evidence="11">Phosphohydroxythreonine aminotransferase</fullName>
        <shortName evidence="11">PSAT</shortName>
    </alternativeName>
</protein>
<accession>A0ABV8CRN2</accession>
<comment type="caution">
    <text evidence="14">The sequence shown here is derived from an EMBL/GenBank/DDBJ whole genome shotgun (WGS) entry which is preliminary data.</text>
</comment>
<comment type="pathway">
    <text evidence="11">Cofactor biosynthesis; pyridoxine 5'-phosphate biosynthesis; pyridoxine 5'-phosphate from D-erythrose 4-phosphate: step 3/5.</text>
</comment>
<organism evidence="14 15">
    <name type="scientific">Pseudaeromonas sharmana</name>
    <dbReference type="NCBI Taxonomy" id="328412"/>
    <lineage>
        <taxon>Bacteria</taxon>
        <taxon>Pseudomonadati</taxon>
        <taxon>Pseudomonadota</taxon>
        <taxon>Gammaproteobacteria</taxon>
        <taxon>Aeromonadales</taxon>
        <taxon>Aeromonadaceae</taxon>
        <taxon>Pseudaeromonas</taxon>
    </lineage>
</organism>
<evidence type="ECO:0000259" key="13">
    <source>
        <dbReference type="Pfam" id="PF00266"/>
    </source>
</evidence>
<feature type="binding site" evidence="11">
    <location>
        <position position="42"/>
    </location>
    <ligand>
        <name>L-glutamate</name>
        <dbReference type="ChEBI" id="CHEBI:29985"/>
    </ligand>
</feature>
<evidence type="ECO:0000256" key="9">
    <source>
        <dbReference type="ARBA" id="ARBA00047630"/>
    </source>
</evidence>
<dbReference type="NCBIfam" id="NF003764">
    <property type="entry name" value="PRK05355.1"/>
    <property type="match status" value="1"/>
</dbReference>
<dbReference type="InterPro" id="IPR015424">
    <property type="entry name" value="PyrdxlP-dep_Trfase"/>
</dbReference>
<evidence type="ECO:0000256" key="7">
    <source>
        <dbReference type="ARBA" id="ARBA00023096"/>
    </source>
</evidence>
<keyword evidence="3 11" id="KW-0032">Aminotransferase</keyword>